<comment type="caution">
    <text evidence="2">The sequence shown here is derived from an EMBL/GenBank/DDBJ whole genome shotgun (WGS) entry which is preliminary data.</text>
</comment>
<feature type="transmembrane region" description="Helical" evidence="1">
    <location>
        <begin position="7"/>
        <end position="24"/>
    </location>
</feature>
<feature type="transmembrane region" description="Helical" evidence="1">
    <location>
        <begin position="182"/>
        <end position="201"/>
    </location>
</feature>
<name>A0A318J1T5_9BURK</name>
<feature type="transmembrane region" description="Helical" evidence="1">
    <location>
        <begin position="69"/>
        <end position="91"/>
    </location>
</feature>
<gene>
    <name evidence="2" type="ORF">DFR42_10870</name>
</gene>
<proteinExistence type="predicted"/>
<feature type="transmembrane region" description="Helical" evidence="1">
    <location>
        <begin position="103"/>
        <end position="124"/>
    </location>
</feature>
<organism evidence="2 3">
    <name type="scientific">Undibacterium pigrum</name>
    <dbReference type="NCBI Taxonomy" id="401470"/>
    <lineage>
        <taxon>Bacteria</taxon>
        <taxon>Pseudomonadati</taxon>
        <taxon>Pseudomonadota</taxon>
        <taxon>Betaproteobacteria</taxon>
        <taxon>Burkholderiales</taxon>
        <taxon>Oxalobacteraceae</taxon>
        <taxon>Undibacterium</taxon>
    </lineage>
</organism>
<dbReference type="Proteomes" id="UP000247792">
    <property type="component" value="Unassembled WGS sequence"/>
</dbReference>
<evidence type="ECO:0000313" key="3">
    <source>
        <dbReference type="Proteomes" id="UP000247792"/>
    </source>
</evidence>
<dbReference type="AlphaFoldDB" id="A0A318J1T5"/>
<accession>A0A318J1T5</accession>
<sequence length="202" mass="23082">MSTELEFYLYTWISYCILCVWLYASDRKSFPLHAYKSFLLVPWKLITFSVAAIGITVVAPYTADPTWDYIDAAMMSVLTFLTAPWAVGTIYLGIRGKSRVRHVLVAIGLWMLSASWCYDLYLLIRDGQYPMTWDVNIYASSVLYLSAGLLWNLEYRTGRGVTFSFLELGFPVRPQQTGFAKLALFGLPFMLLAFCCIAYFLI</sequence>
<keyword evidence="3" id="KW-1185">Reference proteome</keyword>
<dbReference type="OrthoDB" id="9181326at2"/>
<feature type="transmembrane region" description="Helical" evidence="1">
    <location>
        <begin position="45"/>
        <end position="63"/>
    </location>
</feature>
<keyword evidence="1" id="KW-1133">Transmembrane helix</keyword>
<dbReference type="EMBL" id="QJKB01000008">
    <property type="protein sequence ID" value="PXX40237.1"/>
    <property type="molecule type" value="Genomic_DNA"/>
</dbReference>
<keyword evidence="1" id="KW-0812">Transmembrane</keyword>
<keyword evidence="1" id="KW-0472">Membrane</keyword>
<evidence type="ECO:0000256" key="1">
    <source>
        <dbReference type="SAM" id="Phobius"/>
    </source>
</evidence>
<evidence type="ECO:0000313" key="2">
    <source>
        <dbReference type="EMBL" id="PXX40237.1"/>
    </source>
</evidence>
<protein>
    <submittedName>
        <fullName evidence="2">Uncharacterized protein</fullName>
    </submittedName>
</protein>
<dbReference type="RefSeq" id="WP_110256978.1">
    <property type="nucleotide sequence ID" value="NZ_QJKB01000008.1"/>
</dbReference>
<feature type="transmembrane region" description="Helical" evidence="1">
    <location>
        <begin position="136"/>
        <end position="153"/>
    </location>
</feature>
<reference evidence="2 3" key="1">
    <citation type="submission" date="2018-05" db="EMBL/GenBank/DDBJ databases">
        <title>Genomic Encyclopedia of Type Strains, Phase IV (KMG-IV): sequencing the most valuable type-strain genomes for metagenomic binning, comparative biology and taxonomic classification.</title>
        <authorList>
            <person name="Goeker M."/>
        </authorList>
    </citation>
    <scope>NUCLEOTIDE SEQUENCE [LARGE SCALE GENOMIC DNA]</scope>
    <source>
        <strain evidence="2 3">DSM 19792</strain>
    </source>
</reference>